<keyword evidence="2" id="KW-1185">Reference proteome</keyword>
<dbReference type="AlphaFoldDB" id="A0A0L6UXH3"/>
<organism evidence="1 2">
    <name type="scientific">Puccinia sorghi</name>
    <dbReference type="NCBI Taxonomy" id="27349"/>
    <lineage>
        <taxon>Eukaryota</taxon>
        <taxon>Fungi</taxon>
        <taxon>Dikarya</taxon>
        <taxon>Basidiomycota</taxon>
        <taxon>Pucciniomycotina</taxon>
        <taxon>Pucciniomycetes</taxon>
        <taxon>Pucciniales</taxon>
        <taxon>Pucciniaceae</taxon>
        <taxon>Puccinia</taxon>
    </lineage>
</organism>
<protein>
    <submittedName>
        <fullName evidence="1">Uncharacterized protein</fullName>
    </submittedName>
</protein>
<name>A0A0L6UXH3_9BASI</name>
<dbReference type="Proteomes" id="UP000037035">
    <property type="component" value="Unassembled WGS sequence"/>
</dbReference>
<gene>
    <name evidence="1" type="ORF">VP01_3523g1</name>
</gene>
<dbReference type="OrthoDB" id="2507671at2759"/>
<sequence>MLLQPSLQNQPECINKNSNKLIYNSVKPTAAPATLKMKMMKEKNKLKAIYHFKDTRLSSIKEFAWEYSFLIFGWQLGWSMPHVNCRKLSKFFLQCEEWYFETDFPNQNHPTSEDPQAHVENGCLTPAQYTKVKDLTQAEPTENLLATKNTICAAKQRFKNESPQSLSPMMELSKLDSSATNPHSNYIKPITGSFFSLALKKEPSTRFPPVAQHLVVCASKEGGSHVEPPKNI</sequence>
<reference evidence="1 2" key="1">
    <citation type="submission" date="2015-08" db="EMBL/GenBank/DDBJ databases">
        <title>Next Generation Sequencing and Analysis of the Genome of Puccinia sorghi L Schw, the Causal Agent of Maize Common Rust.</title>
        <authorList>
            <person name="Rochi L."/>
            <person name="Burguener G."/>
            <person name="Darino M."/>
            <person name="Turjanski A."/>
            <person name="Kreff E."/>
            <person name="Dieguez M.J."/>
            <person name="Sacco F."/>
        </authorList>
    </citation>
    <scope>NUCLEOTIDE SEQUENCE [LARGE SCALE GENOMIC DNA]</scope>
    <source>
        <strain evidence="1 2">RO10H11247</strain>
    </source>
</reference>
<dbReference type="VEuPathDB" id="FungiDB:VP01_3523g1"/>
<evidence type="ECO:0000313" key="1">
    <source>
        <dbReference type="EMBL" id="KNZ52555.1"/>
    </source>
</evidence>
<proteinExistence type="predicted"/>
<accession>A0A0L6UXH3</accession>
<dbReference type="EMBL" id="LAVV01008528">
    <property type="protein sequence ID" value="KNZ52555.1"/>
    <property type="molecule type" value="Genomic_DNA"/>
</dbReference>
<comment type="caution">
    <text evidence="1">The sequence shown here is derived from an EMBL/GenBank/DDBJ whole genome shotgun (WGS) entry which is preliminary data.</text>
</comment>
<evidence type="ECO:0000313" key="2">
    <source>
        <dbReference type="Proteomes" id="UP000037035"/>
    </source>
</evidence>